<dbReference type="Pfam" id="PF24934">
    <property type="entry name" value="DUF7752"/>
    <property type="match status" value="1"/>
</dbReference>
<evidence type="ECO:0000259" key="1">
    <source>
        <dbReference type="Pfam" id="PF24934"/>
    </source>
</evidence>
<dbReference type="InterPro" id="IPR058752">
    <property type="entry name" value="RDRP_C_head"/>
</dbReference>
<feature type="domain" description="RDRP C-terminal head" evidence="2">
    <location>
        <begin position="88"/>
        <end position="128"/>
    </location>
</feature>
<protein>
    <submittedName>
        <fullName evidence="3">RNA-directed RNA polymerase</fullName>
    </submittedName>
</protein>
<dbReference type="AlphaFoldDB" id="A0A183EGZ9"/>
<sequence>LWHCVFRRIRSLSDALGYTKIEEQSLPVELDPDLEYPGWEQYRENAETQYRSAFFDEFGGFMRNTVPDLEDCQGLQDRRICLSPSFEMRRKASAYYIVAYRSESTYIPQRVLSFGWLAWDVLRKVKSDMRFTNDRPIFVNEYCTTHAKDMQSTMLAIWKSAPTAAKILLPYCSRYKGLGNLFYILIKWASFHGLLNERLNATHICLLFVQFGLGHFKNDECAMPDNFLEQTNEISPANPTEVHDLNSQLGGIGSCLLRFFKCLSSRTFQMRDSLDFRNVGYCSLLAKGQWMELQKVRSFDTLILCFLITTFCAF</sequence>
<dbReference type="Pfam" id="PF26253">
    <property type="entry name" value="RdRP_head"/>
    <property type="match status" value="1"/>
</dbReference>
<organism evidence="3">
    <name type="scientific">Gongylonema pulchrum</name>
    <dbReference type="NCBI Taxonomy" id="637853"/>
    <lineage>
        <taxon>Eukaryota</taxon>
        <taxon>Metazoa</taxon>
        <taxon>Ecdysozoa</taxon>
        <taxon>Nematoda</taxon>
        <taxon>Chromadorea</taxon>
        <taxon>Rhabditida</taxon>
        <taxon>Spirurina</taxon>
        <taxon>Spiruromorpha</taxon>
        <taxon>Spiruroidea</taxon>
        <taxon>Gongylonematidae</taxon>
        <taxon>Gongylonema</taxon>
    </lineage>
</organism>
<dbReference type="InterPro" id="IPR056654">
    <property type="entry name" value="DUF7752"/>
</dbReference>
<feature type="domain" description="DUF7752" evidence="1">
    <location>
        <begin position="171"/>
        <end position="276"/>
    </location>
</feature>
<evidence type="ECO:0000313" key="3">
    <source>
        <dbReference type="WBParaSite" id="GPUH_0002026501-mRNA-1"/>
    </source>
</evidence>
<dbReference type="WBParaSite" id="GPUH_0002026501-mRNA-1">
    <property type="protein sequence ID" value="GPUH_0002026501-mRNA-1"/>
    <property type="gene ID" value="GPUH_0002026501"/>
</dbReference>
<accession>A0A183EGZ9</accession>
<reference evidence="3" key="1">
    <citation type="submission" date="2016-06" db="UniProtKB">
        <authorList>
            <consortium name="WormBaseParasite"/>
        </authorList>
    </citation>
    <scope>IDENTIFICATION</scope>
</reference>
<evidence type="ECO:0000259" key="2">
    <source>
        <dbReference type="Pfam" id="PF26253"/>
    </source>
</evidence>
<name>A0A183EGZ9_9BILA</name>
<proteinExistence type="predicted"/>